<dbReference type="Gene3D" id="3.40.50.1820">
    <property type="entry name" value="alpha/beta hydrolase"/>
    <property type="match status" value="1"/>
</dbReference>
<gene>
    <name evidence="2" type="ORF">GCM10010211_13550</name>
</gene>
<sequence>MTFPVRGGPATGAAAPIGWGSMNREPLHVTVWDRATPGAPRALLVHGTLSWGTECFAGQRPLAEMFRLELVDRRGFGDSPDTDRSDYAVDAEDLTRLLGNGAHLVGHSYGAVAAMLAASARPEAVQSLALIEPSPLRTAAGHPTVAAALERIRAAFEGSAGAAEPSPEEFLRRSTVPYGLPMPETTPRKLRAARSAMRERPSWDARIPLGPLAGAQMPKTVVNGTWETAHPRYRAFVGDALAACGEYLAEMIGARHVRVPGAGHAPHQDQAEAVNGVLTRLWQS</sequence>
<dbReference type="Pfam" id="PF12697">
    <property type="entry name" value="Abhydrolase_6"/>
    <property type="match status" value="1"/>
</dbReference>
<organism evidence="2 3">
    <name type="scientific">Streptomyces albospinus</name>
    <dbReference type="NCBI Taxonomy" id="285515"/>
    <lineage>
        <taxon>Bacteria</taxon>
        <taxon>Bacillati</taxon>
        <taxon>Actinomycetota</taxon>
        <taxon>Actinomycetes</taxon>
        <taxon>Kitasatosporales</taxon>
        <taxon>Streptomycetaceae</taxon>
        <taxon>Streptomyces</taxon>
    </lineage>
</organism>
<proteinExistence type="predicted"/>
<dbReference type="Proteomes" id="UP000654471">
    <property type="component" value="Unassembled WGS sequence"/>
</dbReference>
<dbReference type="EMBL" id="BMRP01000003">
    <property type="protein sequence ID" value="GGU50512.1"/>
    <property type="molecule type" value="Genomic_DNA"/>
</dbReference>
<dbReference type="SUPFAM" id="SSF53474">
    <property type="entry name" value="alpha/beta-Hydrolases"/>
    <property type="match status" value="1"/>
</dbReference>
<dbReference type="PANTHER" id="PTHR43194">
    <property type="entry name" value="HYDROLASE ALPHA/BETA FOLD FAMILY"/>
    <property type="match status" value="1"/>
</dbReference>
<evidence type="ECO:0000313" key="2">
    <source>
        <dbReference type="EMBL" id="GGU50512.1"/>
    </source>
</evidence>
<comment type="caution">
    <text evidence="2">The sequence shown here is derived from an EMBL/GenBank/DDBJ whole genome shotgun (WGS) entry which is preliminary data.</text>
</comment>
<protein>
    <recommendedName>
        <fullName evidence="1">AB hydrolase-1 domain-containing protein</fullName>
    </recommendedName>
</protein>
<dbReference type="PANTHER" id="PTHR43194:SF2">
    <property type="entry name" value="PEROXISOMAL MEMBRANE PROTEIN LPX1"/>
    <property type="match status" value="1"/>
</dbReference>
<reference evidence="3" key="1">
    <citation type="journal article" date="2019" name="Int. J. Syst. Evol. Microbiol.">
        <title>The Global Catalogue of Microorganisms (GCM) 10K type strain sequencing project: providing services to taxonomists for standard genome sequencing and annotation.</title>
        <authorList>
            <consortium name="The Broad Institute Genomics Platform"/>
            <consortium name="The Broad Institute Genome Sequencing Center for Infectious Disease"/>
            <person name="Wu L."/>
            <person name="Ma J."/>
        </authorList>
    </citation>
    <scope>NUCLEOTIDE SEQUENCE [LARGE SCALE GENOMIC DNA]</scope>
    <source>
        <strain evidence="3">JCM 3399</strain>
    </source>
</reference>
<accession>A0ABQ2UUD3</accession>
<dbReference type="InterPro" id="IPR050228">
    <property type="entry name" value="Carboxylesterase_BioH"/>
</dbReference>
<dbReference type="InterPro" id="IPR000073">
    <property type="entry name" value="AB_hydrolase_1"/>
</dbReference>
<evidence type="ECO:0000259" key="1">
    <source>
        <dbReference type="Pfam" id="PF12697"/>
    </source>
</evidence>
<evidence type="ECO:0000313" key="3">
    <source>
        <dbReference type="Proteomes" id="UP000654471"/>
    </source>
</evidence>
<keyword evidence="3" id="KW-1185">Reference proteome</keyword>
<feature type="domain" description="AB hydrolase-1" evidence="1">
    <location>
        <begin position="43"/>
        <end position="275"/>
    </location>
</feature>
<name>A0ABQ2UUD3_9ACTN</name>
<dbReference type="InterPro" id="IPR029058">
    <property type="entry name" value="AB_hydrolase_fold"/>
</dbReference>